<protein>
    <recommendedName>
        <fullName evidence="5">Histidine kinase</fullName>
    </recommendedName>
</protein>
<accession>A0A5R9GRR9</accession>
<comment type="caution">
    <text evidence="3">The sequence shown here is derived from an EMBL/GenBank/DDBJ whole genome shotgun (WGS) entry which is preliminary data.</text>
</comment>
<dbReference type="InterPro" id="IPR019494">
    <property type="entry name" value="FIST_C"/>
</dbReference>
<dbReference type="AlphaFoldDB" id="A0A5R9GRR9"/>
<evidence type="ECO:0008006" key="5">
    <source>
        <dbReference type="Google" id="ProtNLM"/>
    </source>
</evidence>
<feature type="domain" description="FIST" evidence="1">
    <location>
        <begin position="31"/>
        <end position="220"/>
    </location>
</feature>
<keyword evidence="4" id="KW-1185">Reference proteome</keyword>
<evidence type="ECO:0000313" key="4">
    <source>
        <dbReference type="Proteomes" id="UP000306585"/>
    </source>
</evidence>
<feature type="domain" description="FIST C-domain" evidence="2">
    <location>
        <begin position="221"/>
        <end position="359"/>
    </location>
</feature>
<sequence length="379" mass="40605">MFVVRRSRMKTAQLSWSEQSGWSLPPDPLPDAGLVMVFSNDPYFRSESCFSGLRALFPEAHIVGCSSAGSVQGVEISDDGVVATAIKLERSSLRIAAVDVDAGVSACDIGEKLIAGLAAPDLRHVFVLSDGMRVNGSDLARGLNKAGVAVTGGLAGDGERFQSTWVMADAPAREGVIVAVGFYGPITVSSGCFAGWVEFGTDRIVTRSEGNVVYEIDDQPALQLYKRYLGEQADGLPYSGLRFPLSIQASKDDLPLTRTLLAVDEEANSLTFAGDVPQGYVCKLMQANLDSLIDSAGQAAESAMPDQTSRDGLCLLVSCVGRRLVMGQLIEEELDIVRERLGEGMAMTGFYSYGELAPFSGLMQCQLHNQTMTLTTLYE</sequence>
<dbReference type="PANTHER" id="PTHR40252">
    <property type="entry name" value="BLR0328 PROTEIN"/>
    <property type="match status" value="1"/>
</dbReference>
<gene>
    <name evidence="3" type="ORF">FEF65_00075</name>
</gene>
<evidence type="ECO:0000259" key="1">
    <source>
        <dbReference type="SMART" id="SM00897"/>
    </source>
</evidence>
<evidence type="ECO:0000259" key="2">
    <source>
        <dbReference type="SMART" id="SM01204"/>
    </source>
</evidence>
<dbReference type="SMART" id="SM01204">
    <property type="entry name" value="FIST_C"/>
    <property type="match status" value="1"/>
</dbReference>
<dbReference type="EMBL" id="VBRY01000001">
    <property type="protein sequence ID" value="TLS68941.1"/>
    <property type="molecule type" value="Genomic_DNA"/>
</dbReference>
<organism evidence="3 4">
    <name type="scientific">Mariprofundus erugo</name>
    <dbReference type="NCBI Taxonomy" id="2528639"/>
    <lineage>
        <taxon>Bacteria</taxon>
        <taxon>Pseudomonadati</taxon>
        <taxon>Pseudomonadota</taxon>
        <taxon>Candidatius Mariprofundia</taxon>
        <taxon>Mariprofundales</taxon>
        <taxon>Mariprofundaceae</taxon>
        <taxon>Mariprofundus</taxon>
    </lineage>
</organism>
<dbReference type="Pfam" id="PF08495">
    <property type="entry name" value="FIST"/>
    <property type="match status" value="1"/>
</dbReference>
<dbReference type="Proteomes" id="UP000306585">
    <property type="component" value="Unassembled WGS sequence"/>
</dbReference>
<dbReference type="SMART" id="SM00897">
    <property type="entry name" value="FIST"/>
    <property type="match status" value="1"/>
</dbReference>
<evidence type="ECO:0000313" key="3">
    <source>
        <dbReference type="EMBL" id="TLS68941.1"/>
    </source>
</evidence>
<dbReference type="Pfam" id="PF10442">
    <property type="entry name" value="FIST_C"/>
    <property type="match status" value="1"/>
</dbReference>
<name>A0A5R9GRR9_9PROT</name>
<dbReference type="InterPro" id="IPR013702">
    <property type="entry name" value="FIST_domain_N"/>
</dbReference>
<proteinExistence type="predicted"/>
<dbReference type="PANTHER" id="PTHR40252:SF2">
    <property type="entry name" value="BLR0328 PROTEIN"/>
    <property type="match status" value="1"/>
</dbReference>
<reference evidence="3 4" key="1">
    <citation type="journal article" date="2019" name="Appl. Environ. Microbiol.">
        <title>Environmental Evidence and Genomic Insight of Iron-oxidizing Bacteria Preference Towards More Corrosion Resistant Stainless Steel at Higher Salinities.</title>
        <authorList>
            <person name="Garrison C.E."/>
            <person name="Price K.A."/>
            <person name="Field E.K."/>
        </authorList>
    </citation>
    <scope>NUCLEOTIDE SEQUENCE [LARGE SCALE GENOMIC DNA]</scope>
    <source>
        <strain evidence="3 4">P3</strain>
    </source>
</reference>